<dbReference type="GO" id="GO:0003677">
    <property type="term" value="F:DNA binding"/>
    <property type="evidence" value="ECO:0007669"/>
    <property type="project" value="UniProtKB-UniRule"/>
</dbReference>
<dbReference type="InterPro" id="IPR038488">
    <property type="entry name" value="Integrase_DNA-bd_sf"/>
</dbReference>
<evidence type="ECO:0000256" key="3">
    <source>
        <dbReference type="ARBA" id="ARBA00023125"/>
    </source>
</evidence>
<dbReference type="Gene3D" id="3.30.160.390">
    <property type="entry name" value="Integrase, DNA-binding domain"/>
    <property type="match status" value="1"/>
</dbReference>
<dbReference type="CDD" id="cd00801">
    <property type="entry name" value="INT_P4_C"/>
    <property type="match status" value="1"/>
</dbReference>
<accession>A0A1H7YUS6</accession>
<reference evidence="9" key="1">
    <citation type="submission" date="2016-10" db="EMBL/GenBank/DDBJ databases">
        <authorList>
            <person name="Varghese N."/>
            <person name="Submissions S."/>
        </authorList>
    </citation>
    <scope>NUCLEOTIDE SEQUENCE [LARGE SCALE GENOMIC DNA]</scope>
    <source>
        <strain evidence="9">LMG 26383,CCUG 61248,R- 45681</strain>
    </source>
</reference>
<comment type="similarity">
    <text evidence="1">Belongs to the 'phage' integrase family.</text>
</comment>
<evidence type="ECO:0000256" key="5">
    <source>
        <dbReference type="PROSITE-ProRule" id="PRU01248"/>
    </source>
</evidence>
<evidence type="ECO:0000259" key="7">
    <source>
        <dbReference type="PROSITE" id="PS51900"/>
    </source>
</evidence>
<gene>
    <name evidence="8" type="ORF">SAMN04515666_1132</name>
</gene>
<dbReference type="Gene3D" id="1.10.150.130">
    <property type="match status" value="1"/>
</dbReference>
<dbReference type="STRING" id="1036779.SAMN04515666_1132"/>
<dbReference type="InterPro" id="IPR025166">
    <property type="entry name" value="Integrase_DNA_bind_dom"/>
</dbReference>
<keyword evidence="2" id="KW-0229">DNA integration</keyword>
<evidence type="ECO:0000259" key="6">
    <source>
        <dbReference type="PROSITE" id="PS51898"/>
    </source>
</evidence>
<keyword evidence="9" id="KW-1185">Reference proteome</keyword>
<dbReference type="PROSITE" id="PS51900">
    <property type="entry name" value="CB"/>
    <property type="match status" value="1"/>
</dbReference>
<sequence length="404" mass="44766">MAGKPLTDVEVRALKAEAGQRLVVRDGKVPGLTLRVSPTSKAWSFVYRVRGEARQRRYSIGTYPAWSVAAARDKALALKKRVQDGGDPVIEEKIRREALTFSKLVERFMASHGKKIRSAAEYQQLLDKDVIPRMGERRVDEITRPEVGVLLDDVAKRAPVVANRVMSVISSVFSWAVSEGLAKENPVRGLKKRGTEAPKERHLDAEEIRALWSGLNETAPRYADLVRLVLLLGARPGEVAGMSREEIDLDAAVWRIPGERVKTKTAHVLPLVGEALAIVRRLSEGKKRGPLFLTTKGKAPTSQDLAKAFERTRTVLKSPATPHDLRRTAATIMSQLEIDRLTIAYVLNHQSTVRATVTGSTYDRHDFLVQKKRALEALDAQIAAILNNQRLPTNVVQMHGGTHG</sequence>
<dbReference type="EMBL" id="FOAN01000013">
    <property type="protein sequence ID" value="SEM49956.1"/>
    <property type="molecule type" value="Genomic_DNA"/>
</dbReference>
<evidence type="ECO:0000313" key="9">
    <source>
        <dbReference type="Proteomes" id="UP000199664"/>
    </source>
</evidence>
<dbReference type="PANTHER" id="PTHR30629:SF2">
    <property type="entry name" value="PROPHAGE INTEGRASE INTS-RELATED"/>
    <property type="match status" value="1"/>
</dbReference>
<dbReference type="Proteomes" id="UP000199664">
    <property type="component" value="Unassembled WGS sequence"/>
</dbReference>
<dbReference type="Pfam" id="PF13356">
    <property type="entry name" value="Arm-DNA-bind_3"/>
    <property type="match status" value="1"/>
</dbReference>
<dbReference type="SUPFAM" id="SSF56349">
    <property type="entry name" value="DNA breaking-rejoining enzymes"/>
    <property type="match status" value="1"/>
</dbReference>
<keyword evidence="4" id="KW-0233">DNA recombination</keyword>
<protein>
    <submittedName>
        <fullName evidence="8">Site-specific recombinase XerD</fullName>
    </submittedName>
</protein>
<feature type="domain" description="Tyr recombinase" evidence="6">
    <location>
        <begin position="198"/>
        <end position="375"/>
    </location>
</feature>
<dbReference type="AlphaFoldDB" id="A0A1H7YUS6"/>
<dbReference type="InterPro" id="IPR053876">
    <property type="entry name" value="Phage_int_M"/>
</dbReference>
<evidence type="ECO:0000256" key="2">
    <source>
        <dbReference type="ARBA" id="ARBA00022908"/>
    </source>
</evidence>
<dbReference type="PANTHER" id="PTHR30629">
    <property type="entry name" value="PROPHAGE INTEGRASE"/>
    <property type="match status" value="1"/>
</dbReference>
<dbReference type="PROSITE" id="PS51898">
    <property type="entry name" value="TYR_RECOMBINASE"/>
    <property type="match status" value="1"/>
</dbReference>
<keyword evidence="3 5" id="KW-0238">DNA-binding</keyword>
<dbReference type="Pfam" id="PF22022">
    <property type="entry name" value="Phage_int_M"/>
    <property type="match status" value="1"/>
</dbReference>
<evidence type="ECO:0000313" key="8">
    <source>
        <dbReference type="EMBL" id="SEM49956.1"/>
    </source>
</evidence>
<name>A0A1H7YUS6_9HYPH</name>
<dbReference type="GO" id="GO:0015074">
    <property type="term" value="P:DNA integration"/>
    <property type="evidence" value="ECO:0007669"/>
    <property type="project" value="UniProtKB-KW"/>
</dbReference>
<dbReference type="InterPro" id="IPR011010">
    <property type="entry name" value="DNA_brk_join_enz"/>
</dbReference>
<feature type="domain" description="Core-binding (CB)" evidence="7">
    <location>
        <begin position="99"/>
        <end position="177"/>
    </location>
</feature>
<proteinExistence type="inferred from homology"/>
<dbReference type="GO" id="GO:0006310">
    <property type="term" value="P:DNA recombination"/>
    <property type="evidence" value="ECO:0007669"/>
    <property type="project" value="UniProtKB-KW"/>
</dbReference>
<dbReference type="InterPro" id="IPR002104">
    <property type="entry name" value="Integrase_catalytic"/>
</dbReference>
<dbReference type="Gene3D" id="1.10.443.10">
    <property type="entry name" value="Intergrase catalytic core"/>
    <property type="match status" value="1"/>
</dbReference>
<evidence type="ECO:0000256" key="1">
    <source>
        <dbReference type="ARBA" id="ARBA00008857"/>
    </source>
</evidence>
<organism evidence="8 9">
    <name type="scientific">Bosea lupini</name>
    <dbReference type="NCBI Taxonomy" id="1036779"/>
    <lineage>
        <taxon>Bacteria</taxon>
        <taxon>Pseudomonadati</taxon>
        <taxon>Pseudomonadota</taxon>
        <taxon>Alphaproteobacteria</taxon>
        <taxon>Hyphomicrobiales</taxon>
        <taxon>Boseaceae</taxon>
        <taxon>Bosea</taxon>
    </lineage>
</organism>
<dbReference type="Pfam" id="PF00589">
    <property type="entry name" value="Phage_integrase"/>
    <property type="match status" value="1"/>
</dbReference>
<evidence type="ECO:0000256" key="4">
    <source>
        <dbReference type="ARBA" id="ARBA00023172"/>
    </source>
</evidence>
<dbReference type="InterPro" id="IPR044068">
    <property type="entry name" value="CB"/>
</dbReference>
<dbReference type="InterPro" id="IPR050808">
    <property type="entry name" value="Phage_Integrase"/>
</dbReference>
<dbReference type="InterPro" id="IPR013762">
    <property type="entry name" value="Integrase-like_cat_sf"/>
</dbReference>
<dbReference type="InterPro" id="IPR010998">
    <property type="entry name" value="Integrase_recombinase_N"/>
</dbReference>